<organism evidence="1 2">
    <name type="scientific">Paradevosia shaoguanensis</name>
    <dbReference type="NCBI Taxonomy" id="1335043"/>
    <lineage>
        <taxon>Bacteria</taxon>
        <taxon>Pseudomonadati</taxon>
        <taxon>Pseudomonadota</taxon>
        <taxon>Alphaproteobacteria</taxon>
        <taxon>Hyphomicrobiales</taxon>
        <taxon>Devosiaceae</taxon>
        <taxon>Paradevosia</taxon>
    </lineage>
</organism>
<reference evidence="1" key="1">
    <citation type="submission" date="2022-03" db="EMBL/GenBank/DDBJ databases">
        <title>The complete genome sequence of a Methyloterrigena soli.</title>
        <authorList>
            <person name="Zi Z."/>
        </authorList>
    </citation>
    <scope>NUCLEOTIDE SEQUENCE</scope>
    <source>
        <strain evidence="1">M48</strain>
    </source>
</reference>
<dbReference type="Gene3D" id="3.10.450.530">
    <property type="entry name" value="Ribonuclease toxin, BrnT, of type II toxin-antitoxin system"/>
    <property type="match status" value="1"/>
</dbReference>
<dbReference type="Proteomes" id="UP001156140">
    <property type="component" value="Unassembled WGS sequence"/>
</dbReference>
<proteinExistence type="predicted"/>
<keyword evidence="2" id="KW-1185">Reference proteome</keyword>
<dbReference type="EMBL" id="JALAZD010000002">
    <property type="protein sequence ID" value="MCI0128625.1"/>
    <property type="molecule type" value="Genomic_DNA"/>
</dbReference>
<evidence type="ECO:0000313" key="1">
    <source>
        <dbReference type="EMBL" id="MCI0128625.1"/>
    </source>
</evidence>
<comment type="caution">
    <text evidence="1">The sequence shown here is derived from an EMBL/GenBank/DDBJ whole genome shotgun (WGS) entry which is preliminary data.</text>
</comment>
<gene>
    <name evidence="1" type="ORF">ML536_17470</name>
</gene>
<protein>
    <submittedName>
        <fullName evidence="1">BrnT family toxin</fullName>
    </submittedName>
</protein>
<dbReference type="RefSeq" id="WP_281736724.1">
    <property type="nucleotide sequence ID" value="NZ_JAKETQ010000002.1"/>
</dbReference>
<dbReference type="Pfam" id="PF04365">
    <property type="entry name" value="BrnT_toxin"/>
    <property type="match status" value="1"/>
</dbReference>
<dbReference type="InterPro" id="IPR007460">
    <property type="entry name" value="BrnT_toxin"/>
</dbReference>
<name>A0AA41QPH4_9HYPH</name>
<sequence length="100" mass="11719">MRFEWDEDKFQSNLRKHGVSFDLATQALLDPFLLEEPERDTLGEECWRVIAGLGSVTLFIVYTLKEDHDETEIFRIISARRASGAEKRRYDEAKNRALRT</sequence>
<accession>A0AA41QPH4</accession>
<evidence type="ECO:0000313" key="2">
    <source>
        <dbReference type="Proteomes" id="UP001156140"/>
    </source>
</evidence>
<dbReference type="InterPro" id="IPR038573">
    <property type="entry name" value="BrnT_sf"/>
</dbReference>
<dbReference type="AlphaFoldDB" id="A0AA41QPH4"/>